<dbReference type="PANTHER" id="PTHR47572">
    <property type="entry name" value="LIPOPROTEIN-RELATED"/>
    <property type="match status" value="1"/>
</dbReference>
<comment type="caution">
    <text evidence="4">The sequence shown here is derived from an EMBL/GenBank/DDBJ whole genome shotgun (WGS) entry which is preliminary data.</text>
</comment>
<protein>
    <submittedName>
        <fullName evidence="4">Gluconolactonase</fullName>
    </submittedName>
</protein>
<feature type="domain" description="SMP-30/Gluconolactonase/LRE-like region" evidence="3">
    <location>
        <begin position="36"/>
        <end position="287"/>
    </location>
</feature>
<dbReference type="GO" id="GO:0016787">
    <property type="term" value="F:hydrolase activity"/>
    <property type="evidence" value="ECO:0007669"/>
    <property type="project" value="UniProtKB-KW"/>
</dbReference>
<reference evidence="4 5" key="2">
    <citation type="submission" date="2018-06" db="EMBL/GenBank/DDBJ databases">
        <title>Metagenomic assembly of (sub)arctic Cyanobacteria and their associated microbiome from non-axenic cultures.</title>
        <authorList>
            <person name="Baurain D."/>
        </authorList>
    </citation>
    <scope>NUCLEOTIDE SEQUENCE [LARGE SCALE GENOMIC DNA]</scope>
    <source>
        <strain evidence="4">ULC027bin1</strain>
    </source>
</reference>
<comment type="similarity">
    <text evidence="1">Belongs to the SMP-30/CGR1 family.</text>
</comment>
<gene>
    <name evidence="4" type="ORF">DCF15_13455</name>
</gene>
<dbReference type="Proteomes" id="UP000249794">
    <property type="component" value="Unassembled WGS sequence"/>
</dbReference>
<dbReference type="AlphaFoldDB" id="A0A2W4XDV2"/>
<evidence type="ECO:0000259" key="3">
    <source>
        <dbReference type="Pfam" id="PF08450"/>
    </source>
</evidence>
<keyword evidence="2" id="KW-0378">Hydrolase</keyword>
<dbReference type="PANTHER" id="PTHR47572:SF4">
    <property type="entry name" value="LACTONASE DRP35"/>
    <property type="match status" value="1"/>
</dbReference>
<evidence type="ECO:0000256" key="2">
    <source>
        <dbReference type="ARBA" id="ARBA00022801"/>
    </source>
</evidence>
<dbReference type="InterPro" id="IPR011042">
    <property type="entry name" value="6-blade_b-propeller_TolB-like"/>
</dbReference>
<dbReference type="Gene3D" id="2.120.10.30">
    <property type="entry name" value="TolB, C-terminal domain"/>
    <property type="match status" value="1"/>
</dbReference>
<dbReference type="InterPro" id="IPR051262">
    <property type="entry name" value="SMP-30/CGR1_Lactonase"/>
</dbReference>
<proteinExistence type="inferred from homology"/>
<name>A0A2W4XDV2_9CYAN</name>
<dbReference type="EMBL" id="QBMP01000142">
    <property type="protein sequence ID" value="PZO52709.1"/>
    <property type="molecule type" value="Genomic_DNA"/>
</dbReference>
<evidence type="ECO:0000313" key="5">
    <source>
        <dbReference type="Proteomes" id="UP000249794"/>
    </source>
</evidence>
<dbReference type="InterPro" id="IPR013658">
    <property type="entry name" value="SGL"/>
</dbReference>
<organism evidence="4 5">
    <name type="scientific">Phormidesmis priestleyi</name>
    <dbReference type="NCBI Taxonomy" id="268141"/>
    <lineage>
        <taxon>Bacteria</taxon>
        <taxon>Bacillati</taxon>
        <taxon>Cyanobacteriota</taxon>
        <taxon>Cyanophyceae</taxon>
        <taxon>Leptolyngbyales</taxon>
        <taxon>Leptolyngbyaceae</taxon>
        <taxon>Phormidesmis</taxon>
    </lineage>
</organism>
<dbReference type="SUPFAM" id="SSF63829">
    <property type="entry name" value="Calcium-dependent phosphotriesterase"/>
    <property type="match status" value="1"/>
</dbReference>
<evidence type="ECO:0000256" key="1">
    <source>
        <dbReference type="ARBA" id="ARBA00008853"/>
    </source>
</evidence>
<accession>A0A2W4XDV2</accession>
<dbReference type="Pfam" id="PF08450">
    <property type="entry name" value="SGL"/>
    <property type="match status" value="1"/>
</dbReference>
<reference evidence="5" key="1">
    <citation type="submission" date="2018-04" db="EMBL/GenBank/DDBJ databases">
        <authorList>
            <person name="Cornet L."/>
        </authorList>
    </citation>
    <scope>NUCLEOTIDE SEQUENCE [LARGE SCALE GENOMIC DNA]</scope>
</reference>
<evidence type="ECO:0000313" key="4">
    <source>
        <dbReference type="EMBL" id="PZO52709.1"/>
    </source>
</evidence>
<sequence length="315" mass="34980">MPKVIDTLIEVHDSRMDDLVDAKTPLIQLDDSSQHSEGPVYIPGDGDNGDSVVWSDVSGDRVLKWQAGQVTLLRACSHFQNGNAIDLEGRIVGCSHGDRAIVRQEHSGEWRILIELYQGKRLNSPNDITVKSDGTLWFTDPPFGLTQSNQGCGGEQEQSGSFVYRFDPATNEIEAVITDMTRPNGLVFSPDESLLYVSDTSAYEDPHMYHDIRIYDVVKGRQAANGRIFAVIDPGQPDGLCVDRKGNLFISSEDSVQIYSPEGHYLGKIPVPEICANLTFGQRDQKIVCLLQRVVLSMPLILKPRVCPYFLLARC</sequence>